<dbReference type="HOGENOM" id="CLU_2330526_0_0_6"/>
<dbReference type="RefSeq" id="WP_013818753.1">
    <property type="nucleotide sequence ID" value="NC_015572.1"/>
</dbReference>
<gene>
    <name evidence="1" type="ordered locus">Metme_2104</name>
</gene>
<reference evidence="2" key="3">
    <citation type="submission" date="2011-05" db="EMBL/GenBank/DDBJ databases">
        <title>Complete sequence of Methylomonas methanica MC09.</title>
        <authorList>
            <consortium name="US DOE Joint Genome Institute"/>
            <person name="Lucas S."/>
            <person name="Han J."/>
            <person name="Lapidus A."/>
            <person name="Cheng J.-F."/>
            <person name="Goodwin L."/>
            <person name="Pitluck S."/>
            <person name="Peters L."/>
            <person name="Mikhailova N."/>
            <person name="Teshima H."/>
            <person name="Han C."/>
            <person name="Tapia R."/>
            <person name="Land M."/>
            <person name="Hauser L."/>
            <person name="Kyrpides N."/>
            <person name="Ivanova N."/>
            <person name="Pagani I."/>
            <person name="Stein L."/>
            <person name="Woyke T."/>
        </authorList>
    </citation>
    <scope>NUCLEOTIDE SEQUENCE [LARGE SCALE GENOMIC DNA]</scope>
    <source>
        <strain evidence="2">MC09</strain>
    </source>
</reference>
<dbReference type="STRING" id="857087.Metme_2104"/>
<dbReference type="Proteomes" id="UP000008888">
    <property type="component" value="Chromosome"/>
</dbReference>
<sequence length="98" mass="10911">MKTQYILELCDTSGQHKPIARFESDLPFMPVAVGERFDDTGWDRLGGVGKIASPVLPKQYTVHSIKHLVCVESGVLVLRYCLNLEPFHGPSSPVWGNE</sequence>
<proteinExistence type="predicted"/>
<evidence type="ECO:0000313" key="1">
    <source>
        <dbReference type="EMBL" id="AEG00509.1"/>
    </source>
</evidence>
<dbReference type="EMBL" id="CP002738">
    <property type="protein sequence ID" value="AEG00509.1"/>
    <property type="molecule type" value="Genomic_DNA"/>
</dbReference>
<accession>G0A659</accession>
<reference evidence="1 2" key="1">
    <citation type="journal article" date="2011" name="J. Bacteriol.">
        <title>Complete Genome Sequence of the Aerobic Marine Methanotroph Methylomonas methanica MC09.</title>
        <authorList>
            <person name="Boden R."/>
            <person name="Cunliffe M."/>
            <person name="Scanlan J."/>
            <person name="Moussard H."/>
            <person name="Kits K.D."/>
            <person name="Klotz M.G."/>
            <person name="Jetten M.S."/>
            <person name="Vuilleumier S."/>
            <person name="Han J."/>
            <person name="Peters L."/>
            <person name="Mikhailova N."/>
            <person name="Teshima H."/>
            <person name="Tapia R."/>
            <person name="Kyrpides N."/>
            <person name="Ivanova N."/>
            <person name="Pagani I."/>
            <person name="Cheng J.F."/>
            <person name="Goodwin L."/>
            <person name="Han C."/>
            <person name="Hauser L."/>
            <person name="Land M.L."/>
            <person name="Lapidus A."/>
            <person name="Lucas S."/>
            <person name="Pitluck S."/>
            <person name="Woyke T."/>
            <person name="Stein L."/>
            <person name="Murrell J.C."/>
        </authorList>
    </citation>
    <scope>NUCLEOTIDE SEQUENCE [LARGE SCALE GENOMIC DNA]</scope>
    <source>
        <strain evidence="1 2">MC09</strain>
    </source>
</reference>
<evidence type="ECO:0000313" key="2">
    <source>
        <dbReference type="Proteomes" id="UP000008888"/>
    </source>
</evidence>
<dbReference type="KEGG" id="mmt:Metme_2104"/>
<protein>
    <submittedName>
        <fullName evidence="1">Uncharacterized protein</fullName>
    </submittedName>
</protein>
<organism evidence="1 2">
    <name type="scientific">Methylomonas methanica (strain DSM 25384 / MC09)</name>
    <dbReference type="NCBI Taxonomy" id="857087"/>
    <lineage>
        <taxon>Bacteria</taxon>
        <taxon>Pseudomonadati</taxon>
        <taxon>Pseudomonadota</taxon>
        <taxon>Gammaproteobacteria</taxon>
        <taxon>Methylococcales</taxon>
        <taxon>Methylococcaceae</taxon>
        <taxon>Methylomonas</taxon>
    </lineage>
</organism>
<dbReference type="AlphaFoldDB" id="G0A659"/>
<keyword evidence="2" id="KW-1185">Reference proteome</keyword>
<name>G0A659_METMM</name>
<reference key="2">
    <citation type="submission" date="2011-05" db="EMBL/GenBank/DDBJ databases">
        <title>Complete genome sequence of the aerobic marine methanotroph Methylomonas methanica MC09.</title>
        <authorList>
            <person name="Boden R."/>
            <person name="Cunliffe M."/>
            <person name="Scanlan J."/>
            <person name="Moussard H."/>
            <person name="Kits K.D."/>
            <person name="Klotz M."/>
            <person name="Jetten M."/>
            <person name="Vuilleumier S."/>
            <person name="Han J."/>
            <person name="Peters L."/>
            <person name="Mikhailova N."/>
            <person name="Teshima H."/>
            <person name="Tapia R."/>
            <person name="Kyrpides N."/>
            <person name="Ivanova N."/>
            <person name="Pagani I."/>
            <person name="Cheng J.-F."/>
            <person name="Goodwin L."/>
            <person name="Han C."/>
            <person name="Hauser L."/>
            <person name="Land M."/>
            <person name="Lapidus A."/>
            <person name="Lucas S."/>
            <person name="Pitluck S."/>
            <person name="Woyke T."/>
            <person name="Stein L.Y."/>
            <person name="Murrell C."/>
        </authorList>
    </citation>
    <scope>NUCLEOTIDE SEQUENCE</scope>
    <source>
        <strain>MC09</strain>
    </source>
</reference>
<dbReference type="OrthoDB" id="7679121at2"/>